<keyword evidence="2" id="KW-1185">Reference proteome</keyword>
<evidence type="ECO:0000313" key="1">
    <source>
        <dbReference type="EMBL" id="MDI4647486.1"/>
    </source>
</evidence>
<keyword evidence="1" id="KW-0238">DNA-binding</keyword>
<reference evidence="1" key="1">
    <citation type="submission" date="2023-04" db="EMBL/GenBank/DDBJ databases">
        <title>Comparative genomic analysis of Cohnella hashimotonis sp. nov., isolated from the International Space Station.</title>
        <authorList>
            <person name="Venkateswaran K."/>
            <person name="Simpson A."/>
        </authorList>
    </citation>
    <scope>NUCLEOTIDE SEQUENCE</scope>
    <source>
        <strain evidence="1">F6_2S_P_1</strain>
    </source>
</reference>
<evidence type="ECO:0000313" key="2">
    <source>
        <dbReference type="Proteomes" id="UP001161691"/>
    </source>
</evidence>
<dbReference type="EMBL" id="JAGRPV010000001">
    <property type="protein sequence ID" value="MDI4647486.1"/>
    <property type="molecule type" value="Genomic_DNA"/>
</dbReference>
<name>A0ABT6TKX2_9BACL</name>
<dbReference type="Gene3D" id="3.90.1150.30">
    <property type="match status" value="1"/>
</dbReference>
<dbReference type="GO" id="GO:0003677">
    <property type="term" value="F:DNA binding"/>
    <property type="evidence" value="ECO:0007669"/>
    <property type="project" value="UniProtKB-KW"/>
</dbReference>
<dbReference type="Proteomes" id="UP001161691">
    <property type="component" value="Unassembled WGS sequence"/>
</dbReference>
<dbReference type="SUPFAM" id="SSF142906">
    <property type="entry name" value="YjbR-like"/>
    <property type="match status" value="1"/>
</dbReference>
<gene>
    <name evidence="1" type="ORF">KB449_21125</name>
</gene>
<dbReference type="InterPro" id="IPR038056">
    <property type="entry name" value="YjbR-like_sf"/>
</dbReference>
<sequence length="132" mass="15191">MLGEKWCRKEARGSMLSISDIREFALSMPGVEEVEHWGKTSFRMNNKIFAVIQDDKKTLTVKTTKEIRALLIQMAPDIYRIPDSFSNLNYMHINLELANDAEVTEYIQNAWGHIAPKKAAKAFFENRAGRSR</sequence>
<proteinExistence type="predicted"/>
<protein>
    <submittedName>
        <fullName evidence="1">MmcQ/YjbR family DNA-binding protein</fullName>
    </submittedName>
</protein>
<dbReference type="Pfam" id="PF04237">
    <property type="entry name" value="YjbR"/>
    <property type="match status" value="1"/>
</dbReference>
<organism evidence="1 2">
    <name type="scientific">Cohnella hashimotonis</name>
    <dbReference type="NCBI Taxonomy" id="2826895"/>
    <lineage>
        <taxon>Bacteria</taxon>
        <taxon>Bacillati</taxon>
        <taxon>Bacillota</taxon>
        <taxon>Bacilli</taxon>
        <taxon>Bacillales</taxon>
        <taxon>Paenibacillaceae</taxon>
        <taxon>Cohnella</taxon>
    </lineage>
</organism>
<comment type="caution">
    <text evidence="1">The sequence shown here is derived from an EMBL/GenBank/DDBJ whole genome shotgun (WGS) entry which is preliminary data.</text>
</comment>
<accession>A0ABT6TKX2</accession>
<dbReference type="InterPro" id="IPR058532">
    <property type="entry name" value="YjbR/MT2646/Rv2570-like"/>
</dbReference>
<dbReference type="RefSeq" id="WP_282910249.1">
    <property type="nucleotide sequence ID" value="NZ_JAGRPV010000001.1"/>
</dbReference>